<keyword evidence="2" id="KW-1185">Reference proteome</keyword>
<organism evidence="1">
    <name type="scientific">Strongyloides ratti</name>
    <name type="common">Parasitic roundworm</name>
    <dbReference type="NCBI Taxonomy" id="34506"/>
    <lineage>
        <taxon>Eukaryota</taxon>
        <taxon>Metazoa</taxon>
        <taxon>Ecdysozoa</taxon>
        <taxon>Nematoda</taxon>
        <taxon>Chromadorea</taxon>
        <taxon>Rhabditida</taxon>
        <taxon>Tylenchina</taxon>
        <taxon>Panagrolaimomorpha</taxon>
        <taxon>Strongyloidoidea</taxon>
        <taxon>Strongyloididae</taxon>
        <taxon>Strongyloides</taxon>
    </lineage>
</organism>
<evidence type="ECO:0000313" key="2">
    <source>
        <dbReference type="Proteomes" id="UP000035682"/>
    </source>
</evidence>
<dbReference type="CTD" id="36375952"/>
<reference evidence="3" key="2">
    <citation type="submission" date="2020-12" db="UniProtKB">
        <authorList>
            <consortium name="WormBaseParasite"/>
        </authorList>
    </citation>
    <scope>IDENTIFICATION</scope>
</reference>
<dbReference type="AlphaFoldDB" id="A0A090L1L5"/>
<dbReference type="GeneID" id="36375952"/>
<evidence type="ECO:0000313" key="1">
    <source>
        <dbReference type="EMBL" id="CEF63587.1"/>
    </source>
</evidence>
<sequence>MDNNKDKLYKPDFELLDEVSLSLLDAGIGSFDVLSRALPTVVLARINKIERVLKLLRISQLSIEHILLTQAKILKKLKSYKYRNQQLFYELKSLDEGKIKENTLKLYSCKNCEKLFINQYFLEDHLKKKMCKNILKRENDDDDVDGGAKNERMIKNKDILFNTFDNIRNFDLKTNEIPPFDNEILQNLSSSIP</sequence>
<proteinExistence type="predicted"/>
<dbReference type="OrthoDB" id="515971at2759"/>
<dbReference type="EMBL" id="LN609528">
    <property type="protein sequence ID" value="CEF63587.1"/>
    <property type="molecule type" value="Genomic_DNA"/>
</dbReference>
<reference evidence="1 2" key="1">
    <citation type="submission" date="2014-09" db="EMBL/GenBank/DDBJ databases">
        <authorList>
            <person name="Martin A.A."/>
        </authorList>
    </citation>
    <scope>NUCLEOTIDE SEQUENCE</scope>
    <source>
        <strain evidence="2">ED321</strain>
        <strain evidence="1">ED321 Heterogonic</strain>
    </source>
</reference>
<dbReference type="STRING" id="34506.A0A090L1L5"/>
<evidence type="ECO:0000313" key="3">
    <source>
        <dbReference type="WBParaSite" id="SRAE_1000184700.1"/>
    </source>
</evidence>
<dbReference type="Proteomes" id="UP000035682">
    <property type="component" value="Unplaced"/>
</dbReference>
<accession>A0A090L1L5</accession>
<dbReference type="WBParaSite" id="SRAE_1000184700.1">
    <property type="protein sequence ID" value="SRAE_1000184700.1"/>
    <property type="gene ID" value="WBGene00258457"/>
</dbReference>
<evidence type="ECO:0000313" key="4">
    <source>
        <dbReference type="WormBase" id="SRAE_1000184700"/>
    </source>
</evidence>
<dbReference type="RefSeq" id="XP_024502788.1">
    <property type="nucleotide sequence ID" value="XM_024648853.1"/>
</dbReference>
<name>A0A090L1L5_STRRB</name>
<gene>
    <name evidence="1 3 4" type="ORF">SRAE_1000184700</name>
</gene>
<dbReference type="WormBase" id="SRAE_1000184700">
    <property type="protein sequence ID" value="SRP03123"/>
    <property type="gene ID" value="WBGene00258457"/>
</dbReference>
<protein>
    <submittedName>
        <fullName evidence="3">C2H2-type domain-containing protein</fullName>
    </submittedName>
</protein>